<evidence type="ECO:0000313" key="5">
    <source>
        <dbReference type="Proteomes" id="UP000187203"/>
    </source>
</evidence>
<dbReference type="Proteomes" id="UP000187203">
    <property type="component" value="Unassembled WGS sequence"/>
</dbReference>
<dbReference type="Pfam" id="PF02536">
    <property type="entry name" value="mTERF"/>
    <property type="match status" value="1"/>
</dbReference>
<dbReference type="Gene3D" id="1.25.70.10">
    <property type="entry name" value="Transcription termination factor 3, mitochondrial"/>
    <property type="match status" value="1"/>
</dbReference>
<accession>A0A1R3FZX6</accession>
<comment type="similarity">
    <text evidence="1">Belongs to the mTERF family.</text>
</comment>
<evidence type="ECO:0000256" key="2">
    <source>
        <dbReference type="ARBA" id="ARBA00022472"/>
    </source>
</evidence>
<gene>
    <name evidence="4" type="ORF">COLO4_37709</name>
</gene>
<dbReference type="SMART" id="SM00733">
    <property type="entry name" value="Mterf"/>
    <property type="match status" value="4"/>
</dbReference>
<dbReference type="OrthoDB" id="637682at2759"/>
<keyword evidence="2" id="KW-0805">Transcription regulation</keyword>
<keyword evidence="5" id="KW-1185">Reference proteome</keyword>
<evidence type="ECO:0000256" key="1">
    <source>
        <dbReference type="ARBA" id="ARBA00007692"/>
    </source>
</evidence>
<keyword evidence="2" id="KW-0804">Transcription</keyword>
<dbReference type="STRING" id="93759.A0A1R3FZX6"/>
<dbReference type="GO" id="GO:0006353">
    <property type="term" value="P:DNA-templated transcription termination"/>
    <property type="evidence" value="ECO:0007669"/>
    <property type="project" value="UniProtKB-KW"/>
</dbReference>
<dbReference type="InterPro" id="IPR038538">
    <property type="entry name" value="MTERF_sf"/>
</dbReference>
<dbReference type="PANTHER" id="PTHR13068">
    <property type="entry name" value="CGI-12 PROTEIN-RELATED"/>
    <property type="match status" value="1"/>
</dbReference>
<dbReference type="AlphaFoldDB" id="A0A1R3FZX6"/>
<reference evidence="5" key="1">
    <citation type="submission" date="2013-09" db="EMBL/GenBank/DDBJ databases">
        <title>Corchorus olitorius genome sequencing.</title>
        <authorList>
            <person name="Alam M."/>
            <person name="Haque M.S."/>
            <person name="Islam M.S."/>
            <person name="Emdad E.M."/>
            <person name="Islam M.M."/>
            <person name="Ahmed B."/>
            <person name="Halim A."/>
            <person name="Hossen Q.M.M."/>
            <person name="Hossain M.Z."/>
            <person name="Ahmed R."/>
            <person name="Khan M.M."/>
            <person name="Islam R."/>
            <person name="Rashid M.M."/>
            <person name="Khan S.A."/>
            <person name="Rahman M.S."/>
            <person name="Alam M."/>
            <person name="Yahiya A.S."/>
            <person name="Khan M.S."/>
            <person name="Azam M.S."/>
            <person name="Haque T."/>
            <person name="Lashkar M.Z.H."/>
            <person name="Akhand A.I."/>
            <person name="Morshed G."/>
            <person name="Roy S."/>
            <person name="Uddin K.S."/>
            <person name="Rabeya T."/>
            <person name="Hossain A.S."/>
            <person name="Chowdhury A."/>
            <person name="Snigdha A.R."/>
            <person name="Mortoza M.S."/>
            <person name="Matin S.A."/>
            <person name="Hoque S.M.E."/>
            <person name="Islam M.K."/>
            <person name="Roy D.K."/>
            <person name="Haider R."/>
            <person name="Moosa M.M."/>
            <person name="Elias S.M."/>
            <person name="Hasan A.M."/>
            <person name="Jahan S."/>
            <person name="Shafiuddin M."/>
            <person name="Mahmood N."/>
            <person name="Shommy N.S."/>
        </authorList>
    </citation>
    <scope>NUCLEOTIDE SEQUENCE [LARGE SCALE GENOMIC DNA]</scope>
    <source>
        <strain evidence="5">cv. O-4</strain>
    </source>
</reference>
<sequence>MASFRKAITFKYRLLATHLFSTVPPKASQYRNQISLANLLQRYGFPGFRFNDEVLTSVLEGFPRVTIMNESEIYEKIEFLGRIGIPRYGIERVFYVFPEVLRLNVENRLKQLLEEFLELGFSENEVREEIVRDPRVFGMELGEMSRSLGLLRTLKCRVPIKQRICGEGEYRAGLQVKLIVDCLCKYGLIRREAFKVPEYLGVDFDKQIVPRYNVIEYLGLKGAMGFEVGLKSLIKPSRLRFYNFYVKPYPECEKMFGRFAQDVGLQRGHPVGMWKLFKPQQYTESKDDVENIKSFIEPLVANEATGG</sequence>
<name>A0A1R3FZX6_9ROSI</name>
<keyword evidence="3" id="KW-0809">Transit peptide</keyword>
<comment type="caution">
    <text evidence="4">The sequence shown here is derived from an EMBL/GenBank/DDBJ whole genome shotgun (WGS) entry which is preliminary data.</text>
</comment>
<dbReference type="InterPro" id="IPR003690">
    <property type="entry name" value="MTERF"/>
</dbReference>
<evidence type="ECO:0000256" key="3">
    <source>
        <dbReference type="ARBA" id="ARBA00022946"/>
    </source>
</evidence>
<proteinExistence type="inferred from homology"/>
<organism evidence="4 5">
    <name type="scientific">Corchorus olitorius</name>
    <dbReference type="NCBI Taxonomy" id="93759"/>
    <lineage>
        <taxon>Eukaryota</taxon>
        <taxon>Viridiplantae</taxon>
        <taxon>Streptophyta</taxon>
        <taxon>Embryophyta</taxon>
        <taxon>Tracheophyta</taxon>
        <taxon>Spermatophyta</taxon>
        <taxon>Magnoliopsida</taxon>
        <taxon>eudicotyledons</taxon>
        <taxon>Gunneridae</taxon>
        <taxon>Pentapetalae</taxon>
        <taxon>rosids</taxon>
        <taxon>malvids</taxon>
        <taxon>Malvales</taxon>
        <taxon>Malvaceae</taxon>
        <taxon>Grewioideae</taxon>
        <taxon>Apeibeae</taxon>
        <taxon>Corchorus</taxon>
    </lineage>
</organism>
<dbReference type="PANTHER" id="PTHR13068:SF23">
    <property type="entry name" value="TRANSCRIPTION TERMINATION FACTOR MTERF15, MITOCHONDRIAL"/>
    <property type="match status" value="1"/>
</dbReference>
<evidence type="ECO:0000313" key="4">
    <source>
        <dbReference type="EMBL" id="OMO51363.1"/>
    </source>
</evidence>
<keyword evidence="2" id="KW-0806">Transcription termination</keyword>
<dbReference type="GO" id="GO:0003676">
    <property type="term" value="F:nucleic acid binding"/>
    <property type="evidence" value="ECO:0007669"/>
    <property type="project" value="InterPro"/>
</dbReference>
<protein>
    <submittedName>
        <fullName evidence="4">Mitochodrial transcription termination factor-related protein</fullName>
    </submittedName>
</protein>
<dbReference type="EMBL" id="AWUE01024203">
    <property type="protein sequence ID" value="OMO51363.1"/>
    <property type="molecule type" value="Genomic_DNA"/>
</dbReference>